<dbReference type="PANTHER" id="PTHR33463:SF198">
    <property type="entry name" value="RPP4C3"/>
    <property type="match status" value="1"/>
</dbReference>
<comment type="similarity">
    <text evidence="1">Belongs to the disease resistance NB-LRR family.</text>
</comment>
<evidence type="ECO:0000256" key="2">
    <source>
        <dbReference type="ARBA" id="ARBA00022614"/>
    </source>
</evidence>
<dbReference type="AlphaFoldDB" id="A0AAV6KHJ6"/>
<reference evidence="10" key="1">
    <citation type="submission" date="2020-08" db="EMBL/GenBank/DDBJ databases">
        <title>Plant Genome Project.</title>
        <authorList>
            <person name="Zhang R.-G."/>
        </authorList>
    </citation>
    <scope>NUCLEOTIDE SEQUENCE</scope>
    <source>
        <strain evidence="10">WSP0</strain>
        <tissue evidence="10">Leaf</tissue>
    </source>
</reference>
<feature type="region of interest" description="Disordered" evidence="7">
    <location>
        <begin position="124"/>
        <end position="148"/>
    </location>
</feature>
<dbReference type="InterPro" id="IPR027417">
    <property type="entry name" value="P-loop_NTPase"/>
</dbReference>
<evidence type="ECO:0000256" key="5">
    <source>
        <dbReference type="ARBA" id="ARBA00022840"/>
    </source>
</evidence>
<dbReference type="InterPro" id="IPR057135">
    <property type="entry name" value="At4g27190-like_LRR"/>
</dbReference>
<dbReference type="SUPFAM" id="SSF52058">
    <property type="entry name" value="L domain-like"/>
    <property type="match status" value="1"/>
</dbReference>
<dbReference type="InterPro" id="IPR001611">
    <property type="entry name" value="Leu-rich_rpt"/>
</dbReference>
<evidence type="ECO:0000259" key="8">
    <source>
        <dbReference type="Pfam" id="PF00931"/>
    </source>
</evidence>
<evidence type="ECO:0000313" key="11">
    <source>
        <dbReference type="Proteomes" id="UP000823749"/>
    </source>
</evidence>
<evidence type="ECO:0000256" key="4">
    <source>
        <dbReference type="ARBA" id="ARBA00022821"/>
    </source>
</evidence>
<evidence type="ECO:0000256" key="6">
    <source>
        <dbReference type="SAM" id="Coils"/>
    </source>
</evidence>
<dbReference type="FunFam" id="3.40.50.300:FF:001091">
    <property type="entry name" value="Probable disease resistance protein At1g61300"/>
    <property type="match status" value="1"/>
</dbReference>
<feature type="domain" description="NB-ARC" evidence="8">
    <location>
        <begin position="165"/>
        <end position="331"/>
    </location>
</feature>
<name>A0AAV6KHJ6_9ERIC</name>
<sequence>MCSPQIILDKIVENIVGTVFQSVGRHVGFLFHYKQILKNLEDEMNNFQELRSTIEGKVNEAKVRGEAIDNNVLIWLKDVDETKQGVDKFMVDKIVKENMMCFNFSCPNFISRYRLSKEAEKKVDRVKHHTEKGSNIGTVSHPREAPSEVVFPSSGDYERFYSRDKVFEDIVKALKDPEVNMIGVYGTGGVGKTTMVTKVAEQVKKDGTFDEVVIAIVSQDANVKKIQGQLADRLNPRLDLIHSGETEVGRAIGLWNRLDNGKKNLIILDDVWQELNLNKIGIPITDRNKSCKVVLTSRNRNVWKNMDVKEFAIKILSKEESWALFQKKVGNYVDADQELRQIAWAVCEECQGLPVAINAIGAALKGKDMYAWRDALDKLKNSMLKDIEGIDQKVYASLKWSYDQLDSEDAKSCFLLCCLFPEDARIPIDDLVRYYMAGRTFHRDQKPDSLERALDRVRTVVSTLISCCLLLDENYPEDFLTMLAEEDFLTMHAEEVVKMHDVVRDVAISMAKGEKYSFLVKHGVKDWPEKATYEQCSVISLRSRDMREFPDELVCPALHTLRLDCTDNESRLQVPDRFFSGTKNLMVLDLKSVTMSPILPASLAKLVKLQMLYLDRCKLGDIAILKDLKDHLEILSLRRSNIKALPQEVGELTRLRLLDMDGCNELEVIPKGVISKLFCLEELYIPRTFHQWEGTRAGSGRDISCVSLDELMSLTRLTTLLHVYIPDPAILPKEYFTFENLVRFDIKVDGVSYSSPYDKKDSTGVLQLESIHPANPLEGLLGKPKWCSQRNGLYPSKSFNHLTYLSVKDCSGLKYLFSPSSARGLVQLKKLLIVGCMDMEGVIGNEGEEDENFIPIIFSLLSYLKLSDLPNLKSFYPKKEKTARSSESCSAHDTQTVLFTDKVALPALEELVIYSVPEITEIWDKQIFPIPEKETESSFCHLKYMNITSCDKLMNVVAFPKLGELCLDMLGGIVLQQLLGACEPSIKTLGFFRCGELSTVVSPRLFRRLRNVDLLRVERCFGVSEVFHFDELEVGEGQECVGSLIQVRMIELKFLPKLTCLWNKDPLGLLGLQNLQYLTIHYCPLLKTLLTTSVAKALGGLRVLYLRSCSTMEEVIATDEGHEDVIDDHHEIVFPKLEWLILKDLSNLKCFCSANYTFNLSSLQGVVVKRCPNMQTFTSGLVRMPPTIFITRGDDGPVIEDLNKHLEQQHLKGDQETIEDYEMYGDEDDFFLLQYSIAARHQ</sequence>
<dbReference type="Gene3D" id="1.10.8.430">
    <property type="entry name" value="Helical domain of apoptotic protease-activating factors"/>
    <property type="match status" value="1"/>
</dbReference>
<keyword evidence="3" id="KW-0677">Repeat</keyword>
<keyword evidence="4" id="KW-0611">Plant defense</keyword>
<evidence type="ECO:0000259" key="9">
    <source>
        <dbReference type="Pfam" id="PF23247"/>
    </source>
</evidence>
<dbReference type="InterPro" id="IPR042197">
    <property type="entry name" value="Apaf_helical"/>
</dbReference>
<dbReference type="Gene3D" id="1.10.10.10">
    <property type="entry name" value="Winged helix-like DNA-binding domain superfamily/Winged helix DNA-binding domain"/>
    <property type="match status" value="1"/>
</dbReference>
<dbReference type="Gene3D" id="3.40.50.300">
    <property type="entry name" value="P-loop containing nucleotide triphosphate hydrolases"/>
    <property type="match status" value="1"/>
</dbReference>
<dbReference type="FunFam" id="1.10.8.430:FF:000003">
    <property type="entry name" value="Probable disease resistance protein At5g66910"/>
    <property type="match status" value="1"/>
</dbReference>
<keyword evidence="5" id="KW-0547">Nucleotide-binding</keyword>
<dbReference type="InterPro" id="IPR050905">
    <property type="entry name" value="Plant_NBS-LRR"/>
</dbReference>
<dbReference type="GO" id="GO:0043531">
    <property type="term" value="F:ADP binding"/>
    <property type="evidence" value="ECO:0007669"/>
    <property type="project" value="InterPro"/>
</dbReference>
<dbReference type="SUPFAM" id="SSF52540">
    <property type="entry name" value="P-loop containing nucleoside triphosphate hydrolases"/>
    <property type="match status" value="1"/>
</dbReference>
<keyword evidence="2" id="KW-0433">Leucine-rich repeat</keyword>
<keyword evidence="6" id="KW-0175">Coiled coil</keyword>
<evidence type="ECO:0000256" key="3">
    <source>
        <dbReference type="ARBA" id="ARBA00022737"/>
    </source>
</evidence>
<evidence type="ECO:0000313" key="10">
    <source>
        <dbReference type="EMBL" id="KAG5551733.1"/>
    </source>
</evidence>
<feature type="domain" description="Disease resistance protein At4g27190-like leucine-rich repeats" evidence="9">
    <location>
        <begin position="793"/>
        <end position="880"/>
    </location>
</feature>
<feature type="domain" description="Disease resistance protein At4g27190-like leucine-rich repeats" evidence="9">
    <location>
        <begin position="982"/>
        <end position="1109"/>
    </location>
</feature>
<organism evidence="10 11">
    <name type="scientific">Rhododendron griersonianum</name>
    <dbReference type="NCBI Taxonomy" id="479676"/>
    <lineage>
        <taxon>Eukaryota</taxon>
        <taxon>Viridiplantae</taxon>
        <taxon>Streptophyta</taxon>
        <taxon>Embryophyta</taxon>
        <taxon>Tracheophyta</taxon>
        <taxon>Spermatophyta</taxon>
        <taxon>Magnoliopsida</taxon>
        <taxon>eudicotyledons</taxon>
        <taxon>Gunneridae</taxon>
        <taxon>Pentapetalae</taxon>
        <taxon>asterids</taxon>
        <taxon>Ericales</taxon>
        <taxon>Ericaceae</taxon>
        <taxon>Ericoideae</taxon>
        <taxon>Rhodoreae</taxon>
        <taxon>Rhododendron</taxon>
    </lineage>
</organism>
<dbReference type="GO" id="GO:0006952">
    <property type="term" value="P:defense response"/>
    <property type="evidence" value="ECO:0007669"/>
    <property type="project" value="UniProtKB-KW"/>
</dbReference>
<dbReference type="Pfam" id="PF23247">
    <property type="entry name" value="LRR_RPS2"/>
    <property type="match status" value="2"/>
</dbReference>
<protein>
    <recommendedName>
        <fullName evidence="12">AAA+ ATPase domain-containing protein</fullName>
    </recommendedName>
</protein>
<evidence type="ECO:0008006" key="12">
    <source>
        <dbReference type="Google" id="ProtNLM"/>
    </source>
</evidence>
<dbReference type="PRINTS" id="PR00364">
    <property type="entry name" value="DISEASERSIST"/>
</dbReference>
<dbReference type="PANTHER" id="PTHR33463">
    <property type="entry name" value="NB-ARC DOMAIN-CONTAINING PROTEIN-RELATED"/>
    <property type="match status" value="1"/>
</dbReference>
<dbReference type="Pfam" id="PF00931">
    <property type="entry name" value="NB-ARC"/>
    <property type="match status" value="1"/>
</dbReference>
<gene>
    <name evidence="10" type="ORF">RHGRI_009969</name>
</gene>
<dbReference type="EMBL" id="JACTNZ010000004">
    <property type="protein sequence ID" value="KAG5551733.1"/>
    <property type="molecule type" value="Genomic_DNA"/>
</dbReference>
<evidence type="ECO:0000256" key="1">
    <source>
        <dbReference type="ARBA" id="ARBA00008894"/>
    </source>
</evidence>
<dbReference type="GO" id="GO:0005524">
    <property type="term" value="F:ATP binding"/>
    <property type="evidence" value="ECO:0007669"/>
    <property type="project" value="UniProtKB-KW"/>
</dbReference>
<feature type="coiled-coil region" evidence="6">
    <location>
        <begin position="30"/>
        <end position="60"/>
    </location>
</feature>
<evidence type="ECO:0000256" key="7">
    <source>
        <dbReference type="SAM" id="MobiDB-lite"/>
    </source>
</evidence>
<keyword evidence="11" id="KW-1185">Reference proteome</keyword>
<dbReference type="SUPFAM" id="SSF52047">
    <property type="entry name" value="RNI-like"/>
    <property type="match status" value="1"/>
</dbReference>
<dbReference type="Pfam" id="PF13855">
    <property type="entry name" value="LRR_8"/>
    <property type="match status" value="1"/>
</dbReference>
<comment type="caution">
    <text evidence="10">The sequence shown here is derived from an EMBL/GenBank/DDBJ whole genome shotgun (WGS) entry which is preliminary data.</text>
</comment>
<keyword evidence="5" id="KW-0067">ATP-binding</keyword>
<dbReference type="InterPro" id="IPR032675">
    <property type="entry name" value="LRR_dom_sf"/>
</dbReference>
<proteinExistence type="inferred from homology"/>
<dbReference type="InterPro" id="IPR036388">
    <property type="entry name" value="WH-like_DNA-bd_sf"/>
</dbReference>
<dbReference type="Proteomes" id="UP000823749">
    <property type="component" value="Chromosome 4"/>
</dbReference>
<dbReference type="InterPro" id="IPR002182">
    <property type="entry name" value="NB-ARC"/>
</dbReference>
<dbReference type="Gene3D" id="3.80.10.10">
    <property type="entry name" value="Ribonuclease Inhibitor"/>
    <property type="match status" value="3"/>
</dbReference>
<accession>A0AAV6KHJ6</accession>